<dbReference type="GO" id="GO:0010181">
    <property type="term" value="F:FMN binding"/>
    <property type="evidence" value="ECO:0007669"/>
    <property type="project" value="InterPro"/>
</dbReference>
<evidence type="ECO:0000313" key="3">
    <source>
        <dbReference type="EMBL" id="RWX75467.1"/>
    </source>
</evidence>
<dbReference type="PANTHER" id="PTHR30466:SF1">
    <property type="entry name" value="FMN REDUCTASE (NADH) RUTF"/>
    <property type="match status" value="1"/>
</dbReference>
<dbReference type="RefSeq" id="WP_128444353.1">
    <property type="nucleotide sequence ID" value="NZ_SBIP01000004.1"/>
</dbReference>
<sequence length="166" mass="17887">MYVTDQSILDPLLYRNGMARYAGHVQVVTTVLGDELRGVTITAACSVSDAPPTVLVCLNNSNPNNAIFERAGMFALNALGDQHRALAGAFAGLNELTTADRFSLGRWHTLVTGAPVLDDAVVSFDCELVEVKQMSTHAILFGSVKGVHFGPEAPSLMYRDRGFRGF</sequence>
<dbReference type="InterPro" id="IPR050268">
    <property type="entry name" value="NADH-dep_flavin_reductase"/>
</dbReference>
<dbReference type="EMBL" id="SBIP01000004">
    <property type="protein sequence ID" value="RWX75467.1"/>
    <property type="molecule type" value="Genomic_DNA"/>
</dbReference>
<dbReference type="GO" id="GO:0006208">
    <property type="term" value="P:pyrimidine nucleobase catabolic process"/>
    <property type="evidence" value="ECO:0007669"/>
    <property type="project" value="TreeGrafter"/>
</dbReference>
<proteinExistence type="predicted"/>
<dbReference type="Proteomes" id="UP000287687">
    <property type="component" value="Unassembled WGS sequence"/>
</dbReference>
<gene>
    <name evidence="3" type="ORF">EPK99_17340</name>
</gene>
<organism evidence="3 4">
    <name type="scientific">Neorhizobium lilium</name>
    <dbReference type="NCBI Taxonomy" id="2503024"/>
    <lineage>
        <taxon>Bacteria</taxon>
        <taxon>Pseudomonadati</taxon>
        <taxon>Pseudomonadota</taxon>
        <taxon>Alphaproteobacteria</taxon>
        <taxon>Hyphomicrobiales</taxon>
        <taxon>Rhizobiaceae</taxon>
        <taxon>Rhizobium/Agrobacterium group</taxon>
        <taxon>Neorhizobium</taxon>
    </lineage>
</organism>
<evidence type="ECO:0000313" key="4">
    <source>
        <dbReference type="Proteomes" id="UP000287687"/>
    </source>
</evidence>
<dbReference type="SUPFAM" id="SSF50475">
    <property type="entry name" value="FMN-binding split barrel"/>
    <property type="match status" value="1"/>
</dbReference>
<dbReference type="PANTHER" id="PTHR30466">
    <property type="entry name" value="FLAVIN REDUCTASE"/>
    <property type="match status" value="1"/>
</dbReference>
<reference evidence="3 4" key="1">
    <citation type="submission" date="2019-01" db="EMBL/GenBank/DDBJ databases">
        <title>The draft genome of Rhizobium sp. 24NR.</title>
        <authorList>
            <person name="Liu L."/>
            <person name="Liang L."/>
            <person name="Shi S."/>
            <person name="Xu L."/>
            <person name="Wang X."/>
            <person name="Li L."/>
            <person name="Zhang X."/>
        </authorList>
    </citation>
    <scope>NUCLEOTIDE SEQUENCE [LARGE SCALE GENOMIC DNA]</scope>
    <source>
        <strain evidence="3 4">24NR</strain>
    </source>
</reference>
<dbReference type="OrthoDB" id="9789254at2"/>
<dbReference type="InterPro" id="IPR012349">
    <property type="entry name" value="Split_barrel_FMN-bd"/>
</dbReference>
<evidence type="ECO:0000256" key="1">
    <source>
        <dbReference type="ARBA" id="ARBA00023002"/>
    </source>
</evidence>
<dbReference type="GO" id="GO:0042602">
    <property type="term" value="F:riboflavin reductase (NADPH) activity"/>
    <property type="evidence" value="ECO:0007669"/>
    <property type="project" value="TreeGrafter"/>
</dbReference>
<name>A0A3S3TUY4_9HYPH</name>
<comment type="caution">
    <text evidence="3">The sequence shown here is derived from an EMBL/GenBank/DDBJ whole genome shotgun (WGS) entry which is preliminary data.</text>
</comment>
<feature type="domain" description="Flavin reductase like" evidence="2">
    <location>
        <begin position="18"/>
        <end position="165"/>
    </location>
</feature>
<keyword evidence="1" id="KW-0560">Oxidoreductase</keyword>
<dbReference type="InterPro" id="IPR002563">
    <property type="entry name" value="Flavin_Rdtase-like_dom"/>
</dbReference>
<keyword evidence="4" id="KW-1185">Reference proteome</keyword>
<dbReference type="Gene3D" id="2.30.110.10">
    <property type="entry name" value="Electron Transport, Fmn-binding Protein, Chain A"/>
    <property type="match status" value="1"/>
</dbReference>
<evidence type="ECO:0000259" key="2">
    <source>
        <dbReference type="SMART" id="SM00903"/>
    </source>
</evidence>
<dbReference type="Pfam" id="PF01613">
    <property type="entry name" value="Flavin_Reduct"/>
    <property type="match status" value="1"/>
</dbReference>
<dbReference type="AlphaFoldDB" id="A0A3S3TUY4"/>
<dbReference type="SMART" id="SM00903">
    <property type="entry name" value="Flavin_Reduct"/>
    <property type="match status" value="1"/>
</dbReference>
<accession>A0A3S3TUY4</accession>
<protein>
    <submittedName>
        <fullName evidence="3">Flavin reductase</fullName>
    </submittedName>
</protein>